<dbReference type="SMART" id="SM00091">
    <property type="entry name" value="PAS"/>
    <property type="match status" value="1"/>
</dbReference>
<dbReference type="SUPFAM" id="SSF55785">
    <property type="entry name" value="PYP-like sensor domain (PAS domain)"/>
    <property type="match status" value="1"/>
</dbReference>
<dbReference type="Pfam" id="PF00563">
    <property type="entry name" value="EAL"/>
    <property type="match status" value="1"/>
</dbReference>
<evidence type="ECO:0000259" key="4">
    <source>
        <dbReference type="PROSITE" id="PS50887"/>
    </source>
</evidence>
<dbReference type="GO" id="GO:0003824">
    <property type="term" value="F:catalytic activity"/>
    <property type="evidence" value="ECO:0007669"/>
    <property type="project" value="UniProtKB-ARBA"/>
</dbReference>
<feature type="transmembrane region" description="Helical" evidence="1">
    <location>
        <begin position="168"/>
        <end position="186"/>
    </location>
</feature>
<proteinExistence type="predicted"/>
<dbReference type="InterPro" id="IPR043128">
    <property type="entry name" value="Rev_trsase/Diguanyl_cyclase"/>
</dbReference>
<dbReference type="InterPro" id="IPR035919">
    <property type="entry name" value="EAL_sf"/>
</dbReference>
<comment type="caution">
    <text evidence="5">The sequence shown here is derived from an EMBL/GenBank/DDBJ whole genome shotgun (WGS) entry which is preliminary data.</text>
</comment>
<dbReference type="InterPro" id="IPR029787">
    <property type="entry name" value="Nucleotide_cyclase"/>
</dbReference>
<dbReference type="Gene3D" id="3.20.20.450">
    <property type="entry name" value="EAL domain"/>
    <property type="match status" value="1"/>
</dbReference>
<dbReference type="InterPro" id="IPR052155">
    <property type="entry name" value="Biofilm_reg_signaling"/>
</dbReference>
<dbReference type="NCBIfam" id="TIGR00229">
    <property type="entry name" value="sensory_box"/>
    <property type="match status" value="1"/>
</dbReference>
<feature type="transmembrane region" description="Helical" evidence="1">
    <location>
        <begin position="6"/>
        <end position="23"/>
    </location>
</feature>
<dbReference type="PROSITE" id="PS50887">
    <property type="entry name" value="GGDEF"/>
    <property type="match status" value="1"/>
</dbReference>
<dbReference type="Pfam" id="PF00989">
    <property type="entry name" value="PAS"/>
    <property type="match status" value="1"/>
</dbReference>
<dbReference type="CDD" id="cd00130">
    <property type="entry name" value="PAS"/>
    <property type="match status" value="1"/>
</dbReference>
<evidence type="ECO:0000313" key="6">
    <source>
        <dbReference type="Proteomes" id="UP000538666"/>
    </source>
</evidence>
<evidence type="ECO:0000259" key="3">
    <source>
        <dbReference type="PROSITE" id="PS50883"/>
    </source>
</evidence>
<evidence type="ECO:0000256" key="1">
    <source>
        <dbReference type="SAM" id="Phobius"/>
    </source>
</evidence>
<dbReference type="NCBIfam" id="TIGR00254">
    <property type="entry name" value="GGDEF"/>
    <property type="match status" value="1"/>
</dbReference>
<dbReference type="SUPFAM" id="SSF55073">
    <property type="entry name" value="Nucleotide cyclase"/>
    <property type="match status" value="1"/>
</dbReference>
<dbReference type="InterPro" id="IPR013767">
    <property type="entry name" value="PAS_fold"/>
</dbReference>
<sequence length="827" mass="92494">MQNALLDILILGLLVLVFGSIYRTRPSARLRYWIIGWVFILLHFAMILTNPVSNFWNEFDSVVLLAGLSLGGVAFLLAATRARLGPKKGAEVVALLGGPSLLYIVLTQFGMQNRLLLNGLILAQAACTLVATQRLWRRHRIVVRVTTACVVACTLWASFEIFQGDAPLAIYAVFTQIYAMNAVLYWQDFRRSSMGVVTAIGGLIAWAAVFPCALTLAALAPHLHYSSEIWNLPKYFVEFGMILTLMEDEIIVTSLQREEYRLLFDNNPHPMWIFDENTLQFLKVNEAAIAQYGYAVEDFSRMTLRDLRPPEEATQLERDLQEAPAMSLTSGPWTHIKRDGSSIQVEVASHKIQFDGHRARFALVQDITERQQLHDRLVHQANHDTLTGLPNRLLLKDRMERTLSTAERNGEKAAVICLDLDRFKQINDRFGHHVGDMCLKHLADLLSQRLRATDTVARSGGEEFTVLLGGLVAAEDAAMVAQNLIQGLRQPFDVDGYNLELSASLGIAIYPDDGAEAQSLWKAADVAMYRAKNSGGNQYVFVSNEISSAASEQSEIEAHMRAAFKDGGFEVYYQPQYSMNGYLCGFEALLRLRHPSMGLIGPDRFIPIAEECGLIVRIGNWVIEEVFRQAAEWKRQGLPAIRIALNVSPLQLMRADFSVRVRDALSAYRMDPEMLEIEITETTVMHNLEEVAKQMLDLAAVGVRFSVDDFGTGYSSLRHLHQLPITTLKIDQSFVQNICEDSSTREIVQAILSLAHSLGMQVIAEGVEREDQVELLRSMNCDQLQGFLWGRPQPADRVPALMSAQVRKFSAEGAFNRGVAAPQPHLC</sequence>
<feature type="transmembrane region" description="Helical" evidence="1">
    <location>
        <begin position="115"/>
        <end position="132"/>
    </location>
</feature>
<dbReference type="AlphaFoldDB" id="A0A841JZ10"/>
<keyword evidence="6" id="KW-1185">Reference proteome</keyword>
<feature type="transmembrane region" description="Helical" evidence="1">
    <location>
        <begin position="198"/>
        <end position="219"/>
    </location>
</feature>
<dbReference type="PROSITE" id="PS50112">
    <property type="entry name" value="PAS"/>
    <property type="match status" value="1"/>
</dbReference>
<organism evidence="5 6">
    <name type="scientific">Silvibacterium bohemicum</name>
    <dbReference type="NCBI Taxonomy" id="1577686"/>
    <lineage>
        <taxon>Bacteria</taxon>
        <taxon>Pseudomonadati</taxon>
        <taxon>Acidobacteriota</taxon>
        <taxon>Terriglobia</taxon>
        <taxon>Terriglobales</taxon>
        <taxon>Acidobacteriaceae</taxon>
        <taxon>Silvibacterium</taxon>
    </lineage>
</organism>
<dbReference type="Proteomes" id="UP000538666">
    <property type="component" value="Unassembled WGS sequence"/>
</dbReference>
<dbReference type="Pfam" id="PF00990">
    <property type="entry name" value="GGDEF"/>
    <property type="match status" value="1"/>
</dbReference>
<dbReference type="OrthoDB" id="101222at2"/>
<dbReference type="Gene3D" id="3.30.450.20">
    <property type="entry name" value="PAS domain"/>
    <property type="match status" value="1"/>
</dbReference>
<dbReference type="InterPro" id="IPR000014">
    <property type="entry name" value="PAS"/>
</dbReference>
<dbReference type="Gene3D" id="3.30.70.270">
    <property type="match status" value="1"/>
</dbReference>
<dbReference type="EMBL" id="JACHEK010000010">
    <property type="protein sequence ID" value="MBB6146566.1"/>
    <property type="molecule type" value="Genomic_DNA"/>
</dbReference>
<dbReference type="SMART" id="SM00267">
    <property type="entry name" value="GGDEF"/>
    <property type="match status" value="1"/>
</dbReference>
<dbReference type="PANTHER" id="PTHR44757:SF2">
    <property type="entry name" value="BIOFILM ARCHITECTURE MAINTENANCE PROTEIN MBAA"/>
    <property type="match status" value="1"/>
</dbReference>
<feature type="domain" description="EAL" evidence="3">
    <location>
        <begin position="553"/>
        <end position="806"/>
    </location>
</feature>
<dbReference type="RefSeq" id="WP_050060395.1">
    <property type="nucleotide sequence ID" value="NZ_JACHEK010000010.1"/>
</dbReference>
<feature type="domain" description="GGDEF" evidence="4">
    <location>
        <begin position="411"/>
        <end position="544"/>
    </location>
</feature>
<keyword evidence="1" id="KW-0472">Membrane</keyword>
<evidence type="ECO:0000259" key="2">
    <source>
        <dbReference type="PROSITE" id="PS50112"/>
    </source>
</evidence>
<feature type="transmembrane region" description="Helical" evidence="1">
    <location>
        <begin position="141"/>
        <end position="162"/>
    </location>
</feature>
<dbReference type="CDD" id="cd01948">
    <property type="entry name" value="EAL"/>
    <property type="match status" value="1"/>
</dbReference>
<feature type="transmembrane region" description="Helical" evidence="1">
    <location>
        <begin position="61"/>
        <end position="80"/>
    </location>
</feature>
<dbReference type="PROSITE" id="PS50883">
    <property type="entry name" value="EAL"/>
    <property type="match status" value="1"/>
</dbReference>
<dbReference type="SMART" id="SM00052">
    <property type="entry name" value="EAL"/>
    <property type="match status" value="1"/>
</dbReference>
<reference evidence="5 6" key="1">
    <citation type="submission" date="2020-08" db="EMBL/GenBank/DDBJ databases">
        <title>Genomic Encyclopedia of Type Strains, Phase IV (KMG-IV): sequencing the most valuable type-strain genomes for metagenomic binning, comparative biology and taxonomic classification.</title>
        <authorList>
            <person name="Goeker M."/>
        </authorList>
    </citation>
    <scope>NUCLEOTIDE SEQUENCE [LARGE SCALE GENOMIC DNA]</scope>
    <source>
        <strain evidence="5 6">DSM 103733</strain>
    </source>
</reference>
<gene>
    <name evidence="5" type="ORF">HNQ77_004545</name>
</gene>
<dbReference type="PANTHER" id="PTHR44757">
    <property type="entry name" value="DIGUANYLATE CYCLASE DGCP"/>
    <property type="match status" value="1"/>
</dbReference>
<dbReference type="CDD" id="cd01949">
    <property type="entry name" value="GGDEF"/>
    <property type="match status" value="1"/>
</dbReference>
<feature type="domain" description="PAS" evidence="2">
    <location>
        <begin position="256"/>
        <end position="327"/>
    </location>
</feature>
<dbReference type="InterPro" id="IPR001633">
    <property type="entry name" value="EAL_dom"/>
</dbReference>
<dbReference type="InterPro" id="IPR000160">
    <property type="entry name" value="GGDEF_dom"/>
</dbReference>
<dbReference type="SUPFAM" id="SSF141868">
    <property type="entry name" value="EAL domain-like"/>
    <property type="match status" value="1"/>
</dbReference>
<keyword evidence="1" id="KW-0812">Transmembrane</keyword>
<feature type="transmembrane region" description="Helical" evidence="1">
    <location>
        <begin position="30"/>
        <end position="49"/>
    </location>
</feature>
<keyword evidence="1" id="KW-1133">Transmembrane helix</keyword>
<protein>
    <submittedName>
        <fullName evidence="5">Diguanylate cyclase (GGDEF)-like protein/PAS domain S-box-containing protein</fullName>
    </submittedName>
</protein>
<dbReference type="FunFam" id="3.30.70.270:FF:000001">
    <property type="entry name" value="Diguanylate cyclase domain protein"/>
    <property type="match status" value="1"/>
</dbReference>
<evidence type="ECO:0000313" key="5">
    <source>
        <dbReference type="EMBL" id="MBB6146566.1"/>
    </source>
</evidence>
<feature type="transmembrane region" description="Helical" evidence="1">
    <location>
        <begin position="92"/>
        <end position="109"/>
    </location>
</feature>
<name>A0A841JZ10_9BACT</name>
<accession>A0A841JZ10</accession>
<dbReference type="GO" id="GO:0006355">
    <property type="term" value="P:regulation of DNA-templated transcription"/>
    <property type="evidence" value="ECO:0007669"/>
    <property type="project" value="InterPro"/>
</dbReference>
<dbReference type="InterPro" id="IPR035965">
    <property type="entry name" value="PAS-like_dom_sf"/>
</dbReference>